<feature type="domain" description="GDP/GTP exchange factor Sec2 N-terminal" evidence="2">
    <location>
        <begin position="343"/>
        <end position="447"/>
    </location>
</feature>
<accession>A0A0F7SN94</accession>
<feature type="compositionally biased region" description="Low complexity" evidence="1">
    <location>
        <begin position="224"/>
        <end position="241"/>
    </location>
</feature>
<sequence length="612" mass="65077">MTPPDPPIIFTTSASSSSLSAEVMADLSVSSSSTKTATPLTTSTTASSTISSSQPLQELPQELSREPLTSFVRRNRASSLSFDLAPFRLLLSSLQDNTVSPPTSHTYNKQEISHALGALVEHVDGLTARLHASLAKQLDTDHQLKVARSNLFLVESNMEMMEEAMRRGGEFGHAIVAQTNRRSAPPKSHSLNNSSASARSSPVPSAAADRWSTELSSPNSMAFPSEARTTPTTTTANAPSSGGWFNRQSKRLGFSPAASSTALNQTDNRPDGYAPAPAEEQTPRTEGSSGDSGSPSRLAARPPHAGSSRSFNSSTPNLGLGFGNLPLSPGASTVSLSAAGDSQAGTTSQMDALRQTLTAERTQLVSLRTELAELKSSKAALEEELENLSQALFEEANKMVADERNSRLAMEDEVRDEKEQKVMLKEALRLVEEDCERLRDLVNRLEEQQALPNTAATRSRTPSPDRSSTSSIYSLHRPPSPLSDANVNSDLSQRNHNGNQSGDDDDDDVEQSIDPDLSAQTVHVVNIPSRSEHDVDSASGSAIRSSSKPRSRSGSESSLGSFKSAADVGAVSTATSASTTPAPVGGQTPTSEEIVGAHVIDLVQDMDDPWRT</sequence>
<protein>
    <submittedName>
        <fullName evidence="3">GDPGTP exchange factor Sec2p</fullName>
    </submittedName>
</protein>
<feature type="region of interest" description="Disordered" evidence="1">
    <location>
        <begin position="28"/>
        <end position="62"/>
    </location>
</feature>
<feature type="region of interest" description="Disordered" evidence="1">
    <location>
        <begin position="179"/>
        <end position="313"/>
    </location>
</feature>
<evidence type="ECO:0000256" key="1">
    <source>
        <dbReference type="SAM" id="MobiDB-lite"/>
    </source>
</evidence>
<name>A0A0F7SN94_PHARH</name>
<feature type="compositionally biased region" description="Low complexity" evidence="1">
    <location>
        <begin position="457"/>
        <end position="471"/>
    </location>
</feature>
<feature type="compositionally biased region" description="Low complexity" evidence="1">
    <location>
        <begin position="30"/>
        <end position="53"/>
    </location>
</feature>
<feature type="compositionally biased region" description="Polar residues" evidence="1">
    <location>
        <begin position="257"/>
        <end position="267"/>
    </location>
</feature>
<dbReference type="Pfam" id="PF06428">
    <property type="entry name" value="Sec2p"/>
    <property type="match status" value="1"/>
</dbReference>
<dbReference type="Gene3D" id="6.10.140.910">
    <property type="match status" value="1"/>
</dbReference>
<dbReference type="EMBL" id="LN483124">
    <property type="protein sequence ID" value="CED82070.1"/>
    <property type="molecule type" value="Genomic_DNA"/>
</dbReference>
<organism evidence="3">
    <name type="scientific">Phaffia rhodozyma</name>
    <name type="common">Yeast</name>
    <name type="synonym">Xanthophyllomyces dendrorhous</name>
    <dbReference type="NCBI Taxonomy" id="264483"/>
    <lineage>
        <taxon>Eukaryota</taxon>
        <taxon>Fungi</taxon>
        <taxon>Dikarya</taxon>
        <taxon>Basidiomycota</taxon>
        <taxon>Agaricomycotina</taxon>
        <taxon>Tremellomycetes</taxon>
        <taxon>Cystofilobasidiales</taxon>
        <taxon>Mrakiaceae</taxon>
        <taxon>Phaffia</taxon>
    </lineage>
</organism>
<dbReference type="AlphaFoldDB" id="A0A0F7SN94"/>
<evidence type="ECO:0000313" key="3">
    <source>
        <dbReference type="EMBL" id="CED82070.1"/>
    </source>
</evidence>
<evidence type="ECO:0000259" key="2">
    <source>
        <dbReference type="Pfam" id="PF06428"/>
    </source>
</evidence>
<dbReference type="SUPFAM" id="SSF144284">
    <property type="entry name" value="Sec2 N-terminal region"/>
    <property type="match status" value="1"/>
</dbReference>
<feature type="compositionally biased region" description="Low complexity" evidence="1">
    <location>
        <begin position="537"/>
        <end position="585"/>
    </location>
</feature>
<dbReference type="InterPro" id="IPR009449">
    <property type="entry name" value="Sec2_N"/>
</dbReference>
<feature type="compositionally biased region" description="Low complexity" evidence="1">
    <location>
        <begin position="188"/>
        <end position="208"/>
    </location>
</feature>
<feature type="region of interest" description="Disordered" evidence="1">
    <location>
        <begin position="526"/>
        <end position="612"/>
    </location>
</feature>
<feature type="compositionally biased region" description="Polar residues" evidence="1">
    <location>
        <begin position="284"/>
        <end position="295"/>
    </location>
</feature>
<feature type="compositionally biased region" description="Polar residues" evidence="1">
    <location>
        <begin position="483"/>
        <end position="501"/>
    </location>
</feature>
<feature type="compositionally biased region" description="Polar residues" evidence="1">
    <location>
        <begin position="213"/>
        <end position="222"/>
    </location>
</feature>
<feature type="region of interest" description="Disordered" evidence="1">
    <location>
        <begin position="449"/>
        <end position="512"/>
    </location>
</feature>
<feature type="compositionally biased region" description="Acidic residues" evidence="1">
    <location>
        <begin position="502"/>
        <end position="512"/>
    </location>
</feature>
<proteinExistence type="predicted"/>
<reference evidence="3" key="1">
    <citation type="submission" date="2014-08" db="EMBL/GenBank/DDBJ databases">
        <authorList>
            <person name="Sharma Rahul"/>
            <person name="Thines Marco"/>
        </authorList>
    </citation>
    <scope>NUCLEOTIDE SEQUENCE</scope>
</reference>